<reference evidence="1 2" key="1">
    <citation type="submission" date="2018-12" db="EMBL/GenBank/DDBJ databases">
        <authorList>
            <person name="Toschakov S.V."/>
        </authorList>
    </citation>
    <scope>NUCLEOTIDE SEQUENCE [LARGE SCALE GENOMIC DNA]</scope>
    <source>
        <strain evidence="1 2">GM2012</strain>
    </source>
</reference>
<evidence type="ECO:0000313" key="2">
    <source>
        <dbReference type="Proteomes" id="UP000280296"/>
    </source>
</evidence>
<accession>A0A432MQE8</accession>
<dbReference type="RefSeq" id="WP_126723386.1">
    <property type="nucleotide sequence ID" value="NZ_RYZH01000001.1"/>
</dbReference>
<dbReference type="OrthoDB" id="275819at2"/>
<name>A0A432MQE8_9BACT</name>
<proteinExistence type="predicted"/>
<sequence length="172" mass="18158">MAIRSVVPSVACLMAGLALGWVASSYSTPRVRAGQADRSGESVVATGTVSVEFDRLSRQASQTDALYYLDYAGGRLMATIPTLRQSTAGTQVLGDFAVRDLVADFQPPRGTTPRFLMTVGQLGLGPGGGWAPLFVIETTTGQVATYRVTQGPVRAGGVQPPVFELLELKKLP</sequence>
<dbReference type="EMBL" id="RYZH01000001">
    <property type="protein sequence ID" value="RUL89711.1"/>
    <property type="molecule type" value="Genomic_DNA"/>
</dbReference>
<dbReference type="AlphaFoldDB" id="A0A432MQE8"/>
<reference evidence="1 2" key="2">
    <citation type="submission" date="2019-01" db="EMBL/GenBank/DDBJ databases">
        <title>Tautonia sociabilis, a novel thermotolerant planctomycete of Isosphaeraceae family, isolated from a 4000 m deep subterranean habitat.</title>
        <authorList>
            <person name="Kovaleva O.L."/>
            <person name="Elcheninov A.G."/>
            <person name="Van Heerden E."/>
            <person name="Toshchakov S.V."/>
            <person name="Novikov A."/>
            <person name="Bonch-Osmolovskaya E.A."/>
            <person name="Kublanov I.V."/>
        </authorList>
    </citation>
    <scope>NUCLEOTIDE SEQUENCE [LARGE SCALE GENOMIC DNA]</scope>
    <source>
        <strain evidence="1 2">GM2012</strain>
    </source>
</reference>
<comment type="caution">
    <text evidence="1">The sequence shown here is derived from an EMBL/GenBank/DDBJ whole genome shotgun (WGS) entry which is preliminary data.</text>
</comment>
<gene>
    <name evidence="1" type="ORF">TsocGM_00670</name>
</gene>
<keyword evidence="2" id="KW-1185">Reference proteome</keyword>
<evidence type="ECO:0000313" key="1">
    <source>
        <dbReference type="EMBL" id="RUL89711.1"/>
    </source>
</evidence>
<protein>
    <submittedName>
        <fullName evidence="1">Uncharacterized protein</fullName>
    </submittedName>
</protein>
<dbReference type="Proteomes" id="UP000280296">
    <property type="component" value="Unassembled WGS sequence"/>
</dbReference>
<organism evidence="1 2">
    <name type="scientific">Tautonia sociabilis</name>
    <dbReference type="NCBI Taxonomy" id="2080755"/>
    <lineage>
        <taxon>Bacteria</taxon>
        <taxon>Pseudomonadati</taxon>
        <taxon>Planctomycetota</taxon>
        <taxon>Planctomycetia</taxon>
        <taxon>Isosphaerales</taxon>
        <taxon>Isosphaeraceae</taxon>
        <taxon>Tautonia</taxon>
    </lineage>
</organism>